<feature type="region of interest" description="Disordered" evidence="1">
    <location>
        <begin position="94"/>
        <end position="214"/>
    </location>
</feature>
<gene>
    <name evidence="2" type="ORF">UFOPK1493_04371</name>
</gene>
<organism evidence="2">
    <name type="scientific">freshwater metagenome</name>
    <dbReference type="NCBI Taxonomy" id="449393"/>
    <lineage>
        <taxon>unclassified sequences</taxon>
        <taxon>metagenomes</taxon>
        <taxon>ecological metagenomes</taxon>
    </lineage>
</organism>
<evidence type="ECO:0000313" key="2">
    <source>
        <dbReference type="EMBL" id="CAB4601803.1"/>
    </source>
</evidence>
<name>A0A6J6GPP4_9ZZZZ</name>
<dbReference type="EMBL" id="CAEZSR010000335">
    <property type="protein sequence ID" value="CAB4601803.1"/>
    <property type="molecule type" value="Genomic_DNA"/>
</dbReference>
<reference evidence="2" key="1">
    <citation type="submission" date="2020-05" db="EMBL/GenBank/DDBJ databases">
        <authorList>
            <person name="Chiriac C."/>
            <person name="Salcher M."/>
            <person name="Ghai R."/>
            <person name="Kavagutti S V."/>
        </authorList>
    </citation>
    <scope>NUCLEOTIDE SEQUENCE</scope>
</reference>
<dbReference type="AlphaFoldDB" id="A0A6J6GPP4"/>
<sequence length="240" mass="26602">MLASTRSVAISRVGLGAWPGSAESSLPPRWTRCRLRNVPTWSKQDGQPLGTTSVMRSGQRCSPLRASSAPSAGQIVAERLVRFTDQFFDRLGLLLPEERGAPHTTTPDTATGDGRTPTPSAPRRSVDPAPRSGSGHDQPHGPRTPDTTADPAGSPPQATTRHRATPAHARQARECPRARSHHRYREHSTRASPPVRRQTSAEWRGPWPRWWTPIDRDPTSHHPTLHREEPVQFRHCGLLR</sequence>
<protein>
    <submittedName>
        <fullName evidence="2">Unannotated protein</fullName>
    </submittedName>
</protein>
<accession>A0A6J6GPP4</accession>
<feature type="compositionally biased region" description="Polar residues" evidence="1">
    <location>
        <begin position="41"/>
        <end position="60"/>
    </location>
</feature>
<feature type="region of interest" description="Disordered" evidence="1">
    <location>
        <begin position="41"/>
        <end position="72"/>
    </location>
</feature>
<evidence type="ECO:0000256" key="1">
    <source>
        <dbReference type="SAM" id="MobiDB-lite"/>
    </source>
</evidence>
<proteinExistence type="predicted"/>